<evidence type="ECO:0000313" key="2">
    <source>
        <dbReference type="EMBL" id="KOB73792.1"/>
    </source>
</evidence>
<evidence type="ECO:0000313" key="3">
    <source>
        <dbReference type="Proteomes" id="UP000037510"/>
    </source>
</evidence>
<accession>A0A0L7LE95</accession>
<feature type="region of interest" description="Disordered" evidence="1">
    <location>
        <begin position="1"/>
        <end position="22"/>
    </location>
</feature>
<sequence length="227" mass="25887">MYGNANAPRKTPVPMPKRRVQGDVSDYYDSETEEEATQRVTASDNFTISEVTDESSLESTTVTEKSITRNKIKKQTETETNCLLFKDAPEFNIESMGDVWRIVFYKAEEELFCFKLLIQRVTEMNGKAKRRHFLQGTNTTKGVFENIVLKKSKEDNIMSLVEQSPDQWFAVKNLLLMRDCDNGDIVIFVRLPFEPSLRDIDDALMIFGEDAKNGTFAINTAIGVNTE</sequence>
<comment type="caution">
    <text evidence="2">The sequence shown here is derived from an EMBL/GenBank/DDBJ whole genome shotgun (WGS) entry which is preliminary data.</text>
</comment>
<dbReference type="AlphaFoldDB" id="A0A0L7LE95"/>
<keyword evidence="3" id="KW-1185">Reference proteome</keyword>
<dbReference type="EMBL" id="JTDY01001469">
    <property type="protein sequence ID" value="KOB73792.1"/>
    <property type="molecule type" value="Genomic_DNA"/>
</dbReference>
<reference evidence="2 3" key="1">
    <citation type="journal article" date="2015" name="Genome Biol. Evol.">
        <title>The genome of winter moth (Operophtera brumata) provides a genomic perspective on sexual dimorphism and phenology.</title>
        <authorList>
            <person name="Derks M.F."/>
            <person name="Smit S."/>
            <person name="Salis L."/>
            <person name="Schijlen E."/>
            <person name="Bossers A."/>
            <person name="Mateman C."/>
            <person name="Pijl A.S."/>
            <person name="de Ridder D."/>
            <person name="Groenen M.A."/>
            <person name="Visser M.E."/>
            <person name="Megens H.J."/>
        </authorList>
    </citation>
    <scope>NUCLEOTIDE SEQUENCE [LARGE SCALE GENOMIC DNA]</scope>
    <source>
        <strain evidence="2">WM2013NL</strain>
        <tissue evidence="2">Head and thorax</tissue>
    </source>
</reference>
<name>A0A0L7LE95_OPEBR</name>
<dbReference type="Proteomes" id="UP000037510">
    <property type="component" value="Unassembled WGS sequence"/>
</dbReference>
<gene>
    <name evidence="2" type="ORF">OBRU01_10070</name>
</gene>
<evidence type="ECO:0000256" key="1">
    <source>
        <dbReference type="SAM" id="MobiDB-lite"/>
    </source>
</evidence>
<protein>
    <submittedName>
        <fullName evidence="2">Uncharacterized protein</fullName>
    </submittedName>
</protein>
<proteinExistence type="predicted"/>
<organism evidence="2 3">
    <name type="scientific">Operophtera brumata</name>
    <name type="common">Winter moth</name>
    <name type="synonym">Phalaena brumata</name>
    <dbReference type="NCBI Taxonomy" id="104452"/>
    <lineage>
        <taxon>Eukaryota</taxon>
        <taxon>Metazoa</taxon>
        <taxon>Ecdysozoa</taxon>
        <taxon>Arthropoda</taxon>
        <taxon>Hexapoda</taxon>
        <taxon>Insecta</taxon>
        <taxon>Pterygota</taxon>
        <taxon>Neoptera</taxon>
        <taxon>Endopterygota</taxon>
        <taxon>Lepidoptera</taxon>
        <taxon>Glossata</taxon>
        <taxon>Ditrysia</taxon>
        <taxon>Geometroidea</taxon>
        <taxon>Geometridae</taxon>
        <taxon>Larentiinae</taxon>
        <taxon>Operophtera</taxon>
    </lineage>
</organism>